<dbReference type="Gene3D" id="6.10.250.3100">
    <property type="match status" value="1"/>
</dbReference>
<feature type="domain" description="Methyltransferase putative zinc binding" evidence="1">
    <location>
        <begin position="7"/>
        <end position="59"/>
    </location>
</feature>
<sequence>MNSCPTCRACGADLVHTFADLGVSPVSNAFVKAGDAERGEMFHRLHALVCDRCWLVQLAGGGGAESHFHDDYAYFSSFSSSWLAHAKRYVDAMIARFGLDTGSRVMEIASNDGYLLQYFVQARIACTGVEPTANTAAAARRVGVDTRELFFGRDTASRLLAETGPVDLLLGNNVLAHVPDINDFVGAMPTMLKPDGVVTLEFPHLLRLIAENQFDTLYHEHYSYLSLTALTPVFARAGLRVFDVEHLPTHGGSVRLFACRAAATHADSAAVALCLEQERAAGLTSLETYAAFGEQVRETKRALLTFLIDAKRAGRRIAAYGAPAKGNTLLNYCGVGTDFIDFTVDRNPLKQGRLLPGSRIPVLAPQAVFDSRPDYLLILPWNIKDEVIDQMAGIRAWGGRFVVPIPTLEILP</sequence>
<dbReference type="InterPro" id="IPR013630">
    <property type="entry name" value="Methyltransf_Zn-bd_dom_put"/>
</dbReference>
<keyword evidence="3" id="KW-0808">Transferase</keyword>
<evidence type="ECO:0000259" key="2">
    <source>
        <dbReference type="Pfam" id="PF08484"/>
    </source>
</evidence>
<dbReference type="AlphaFoldDB" id="A0A2G8TBG8"/>
<proteinExistence type="predicted"/>
<dbReference type="GO" id="GO:0008168">
    <property type="term" value="F:methyltransferase activity"/>
    <property type="evidence" value="ECO:0007669"/>
    <property type="project" value="UniProtKB-KW"/>
</dbReference>
<dbReference type="GO" id="GO:0032259">
    <property type="term" value="P:methylation"/>
    <property type="evidence" value="ECO:0007669"/>
    <property type="project" value="UniProtKB-KW"/>
</dbReference>
<evidence type="ECO:0000313" key="4">
    <source>
        <dbReference type="Proteomes" id="UP000230390"/>
    </source>
</evidence>
<dbReference type="Gene3D" id="3.40.50.720">
    <property type="entry name" value="NAD(P)-binding Rossmann-like Domain"/>
    <property type="match status" value="1"/>
</dbReference>
<dbReference type="InterPro" id="IPR029063">
    <property type="entry name" value="SAM-dependent_MTases_sf"/>
</dbReference>
<feature type="domain" description="C-methyltransferase" evidence="2">
    <location>
        <begin position="248"/>
        <end position="406"/>
    </location>
</feature>
<comment type="caution">
    <text evidence="3">The sequence shown here is derived from an EMBL/GenBank/DDBJ whole genome shotgun (WGS) entry which is preliminary data.</text>
</comment>
<dbReference type="SUPFAM" id="SSF53335">
    <property type="entry name" value="S-adenosyl-L-methionine-dependent methyltransferases"/>
    <property type="match status" value="1"/>
</dbReference>
<dbReference type="PANTHER" id="PTHR43861:SF5">
    <property type="entry name" value="BLL5978 PROTEIN"/>
    <property type="match status" value="1"/>
</dbReference>
<name>A0A2G8TBG8_9BURK</name>
<dbReference type="OrthoDB" id="9815644at2"/>
<reference evidence="3 4" key="1">
    <citation type="submission" date="2017-10" db="EMBL/GenBank/DDBJ databases">
        <title>Massilia psychrophilum sp. nov., a novel purple-pigmented bacterium isolated from Tianshan glacier, Xinjiang Municipality, China.</title>
        <authorList>
            <person name="Wang H."/>
        </authorList>
    </citation>
    <scope>NUCLEOTIDE SEQUENCE [LARGE SCALE GENOMIC DNA]</scope>
    <source>
        <strain evidence="3 4">JCM 30074</strain>
    </source>
</reference>
<keyword evidence="3" id="KW-0489">Methyltransferase</keyword>
<dbReference type="Pfam" id="PF08421">
    <property type="entry name" value="Methyltransf_13"/>
    <property type="match status" value="1"/>
</dbReference>
<dbReference type="EMBL" id="PDOC01000014">
    <property type="protein sequence ID" value="PIL43390.1"/>
    <property type="molecule type" value="Genomic_DNA"/>
</dbReference>
<gene>
    <name evidence="3" type="ORF">CR105_19220</name>
</gene>
<organism evidence="3 4">
    <name type="scientific">Massilia eurypsychrophila</name>
    <dbReference type="NCBI Taxonomy" id="1485217"/>
    <lineage>
        <taxon>Bacteria</taxon>
        <taxon>Pseudomonadati</taxon>
        <taxon>Pseudomonadota</taxon>
        <taxon>Betaproteobacteria</taxon>
        <taxon>Burkholderiales</taxon>
        <taxon>Oxalobacteraceae</taxon>
        <taxon>Telluria group</taxon>
        <taxon>Massilia</taxon>
    </lineage>
</organism>
<dbReference type="Proteomes" id="UP000230390">
    <property type="component" value="Unassembled WGS sequence"/>
</dbReference>
<dbReference type="Pfam" id="PF13489">
    <property type="entry name" value="Methyltransf_23"/>
    <property type="match status" value="1"/>
</dbReference>
<accession>A0A2G8TBG8</accession>
<dbReference type="InterPro" id="IPR038576">
    <property type="entry name" value="Methyltransf_Zn-bd_dom_put_sf"/>
</dbReference>
<protein>
    <submittedName>
        <fullName evidence="3">SAM-dependent methyltransferase</fullName>
    </submittedName>
</protein>
<keyword evidence="4" id="KW-1185">Reference proteome</keyword>
<evidence type="ECO:0000313" key="3">
    <source>
        <dbReference type="EMBL" id="PIL43390.1"/>
    </source>
</evidence>
<dbReference type="RefSeq" id="WP_099791162.1">
    <property type="nucleotide sequence ID" value="NZ_JBHLYV010000099.1"/>
</dbReference>
<dbReference type="Pfam" id="PF08484">
    <property type="entry name" value="Methyltransf_14"/>
    <property type="match status" value="1"/>
</dbReference>
<dbReference type="Gene3D" id="6.20.50.110">
    <property type="entry name" value="Methyltransferase, zinc-binding domain"/>
    <property type="match status" value="1"/>
</dbReference>
<evidence type="ECO:0000259" key="1">
    <source>
        <dbReference type="Pfam" id="PF08421"/>
    </source>
</evidence>
<dbReference type="InterPro" id="IPR013691">
    <property type="entry name" value="MeTrfase_14"/>
</dbReference>
<dbReference type="Gene3D" id="3.40.50.150">
    <property type="entry name" value="Vaccinia Virus protein VP39"/>
    <property type="match status" value="1"/>
</dbReference>
<dbReference type="PANTHER" id="PTHR43861">
    <property type="entry name" value="TRANS-ACONITATE 2-METHYLTRANSFERASE-RELATED"/>
    <property type="match status" value="1"/>
</dbReference>